<evidence type="ECO:0000259" key="4">
    <source>
        <dbReference type="PROSITE" id="PS50995"/>
    </source>
</evidence>
<keyword evidence="1" id="KW-0805">Transcription regulation</keyword>
<evidence type="ECO:0000256" key="1">
    <source>
        <dbReference type="ARBA" id="ARBA00023015"/>
    </source>
</evidence>
<dbReference type="InterPro" id="IPR036388">
    <property type="entry name" value="WH-like_DNA-bd_sf"/>
</dbReference>
<dbReference type="EMBL" id="LR812090">
    <property type="protein sequence ID" value="CAB9493472.1"/>
    <property type="molecule type" value="Genomic_DNA"/>
</dbReference>
<evidence type="ECO:0000313" key="6">
    <source>
        <dbReference type="Proteomes" id="UP000509458"/>
    </source>
</evidence>
<proteinExistence type="predicted"/>
<dbReference type="RefSeq" id="WP_179983002.1">
    <property type="nucleotide sequence ID" value="NZ_LR812090.1"/>
</dbReference>
<dbReference type="SMART" id="SM00347">
    <property type="entry name" value="HTH_MARR"/>
    <property type="match status" value="1"/>
</dbReference>
<dbReference type="PROSITE" id="PS50995">
    <property type="entry name" value="HTH_MARR_2"/>
    <property type="match status" value="1"/>
</dbReference>
<dbReference type="InterPro" id="IPR000835">
    <property type="entry name" value="HTH_MarR-typ"/>
</dbReference>
<dbReference type="Gene3D" id="1.10.10.10">
    <property type="entry name" value="Winged helix-like DNA-binding domain superfamily/Winged helix DNA-binding domain"/>
    <property type="match status" value="1"/>
</dbReference>
<dbReference type="AlphaFoldDB" id="A0A6T9Y424"/>
<reference evidence="5 6" key="1">
    <citation type="submission" date="2020-06" db="EMBL/GenBank/DDBJ databases">
        <authorList>
            <person name="Duchaud E."/>
        </authorList>
    </citation>
    <scope>NUCLEOTIDE SEQUENCE [LARGE SCALE GENOMIC DNA]</scope>
    <source>
        <strain evidence="5">Alteromonas fortis</strain>
    </source>
</reference>
<sequence length="142" mass="16118">MKLDDMLAYKVAMLASDLSESLAKEYAEYKLTNPQWRIIATLGATNDSAPGASLTAKELAMATRLDKVQVSRALERLVKRDAIHKRACADDKRATHISLSIKGEQIYQTLLPKITRWQNKRLENITDDEYQIFLKVIDALRP</sequence>
<keyword evidence="2" id="KW-0238">DNA-binding</keyword>
<dbReference type="PANTHER" id="PTHR42756">
    <property type="entry name" value="TRANSCRIPTIONAL REGULATOR, MARR"/>
    <property type="match status" value="1"/>
</dbReference>
<name>A0A6T9Y424_ALTMA</name>
<gene>
    <name evidence="5" type="ORF">ALFOR1_30386</name>
</gene>
<organism evidence="5 6">
    <name type="scientific">Alteromonas macleodii</name>
    <name type="common">Pseudoalteromonas macleodii</name>
    <dbReference type="NCBI Taxonomy" id="28108"/>
    <lineage>
        <taxon>Bacteria</taxon>
        <taxon>Pseudomonadati</taxon>
        <taxon>Pseudomonadota</taxon>
        <taxon>Gammaproteobacteria</taxon>
        <taxon>Alteromonadales</taxon>
        <taxon>Alteromonadaceae</taxon>
        <taxon>Alteromonas/Salinimonas group</taxon>
        <taxon>Alteromonas</taxon>
    </lineage>
</organism>
<dbReference type="PRINTS" id="PR00598">
    <property type="entry name" value="HTHMARR"/>
</dbReference>
<dbReference type="PANTHER" id="PTHR42756:SF1">
    <property type="entry name" value="TRANSCRIPTIONAL REPRESSOR OF EMRAB OPERON"/>
    <property type="match status" value="1"/>
</dbReference>
<feature type="domain" description="HTH marR-type" evidence="4">
    <location>
        <begin position="4"/>
        <end position="142"/>
    </location>
</feature>
<dbReference type="GO" id="GO:0003677">
    <property type="term" value="F:DNA binding"/>
    <property type="evidence" value="ECO:0007669"/>
    <property type="project" value="UniProtKB-KW"/>
</dbReference>
<evidence type="ECO:0000256" key="3">
    <source>
        <dbReference type="ARBA" id="ARBA00023163"/>
    </source>
</evidence>
<protein>
    <submittedName>
        <fullName evidence="5">Transcriptional regulator</fullName>
    </submittedName>
</protein>
<keyword evidence="3" id="KW-0804">Transcription</keyword>
<dbReference type="GO" id="GO:0003700">
    <property type="term" value="F:DNA-binding transcription factor activity"/>
    <property type="evidence" value="ECO:0007669"/>
    <property type="project" value="InterPro"/>
</dbReference>
<dbReference type="Pfam" id="PF12802">
    <property type="entry name" value="MarR_2"/>
    <property type="match status" value="1"/>
</dbReference>
<dbReference type="InterPro" id="IPR036390">
    <property type="entry name" value="WH_DNA-bd_sf"/>
</dbReference>
<dbReference type="SUPFAM" id="SSF46785">
    <property type="entry name" value="Winged helix' DNA-binding domain"/>
    <property type="match status" value="1"/>
</dbReference>
<dbReference type="PROSITE" id="PS01117">
    <property type="entry name" value="HTH_MARR_1"/>
    <property type="match status" value="1"/>
</dbReference>
<evidence type="ECO:0000313" key="5">
    <source>
        <dbReference type="EMBL" id="CAB9493472.1"/>
    </source>
</evidence>
<dbReference type="Proteomes" id="UP000509458">
    <property type="component" value="Chromosome"/>
</dbReference>
<evidence type="ECO:0000256" key="2">
    <source>
        <dbReference type="ARBA" id="ARBA00023125"/>
    </source>
</evidence>
<accession>A0A6T9Y424</accession>
<dbReference type="InterPro" id="IPR023187">
    <property type="entry name" value="Tscrpt_reg_MarR-type_CS"/>
</dbReference>